<keyword evidence="2" id="KW-1185">Reference proteome</keyword>
<reference evidence="1 2" key="1">
    <citation type="journal article" date="2019" name="Sci. Rep.">
        <title>Orb-weaving spider Araneus ventricosus genome elucidates the spidroin gene catalogue.</title>
        <authorList>
            <person name="Kono N."/>
            <person name="Nakamura H."/>
            <person name="Ohtoshi R."/>
            <person name="Moran D.A.P."/>
            <person name="Shinohara A."/>
            <person name="Yoshida Y."/>
            <person name="Fujiwara M."/>
            <person name="Mori M."/>
            <person name="Tomita M."/>
            <person name="Arakawa K."/>
        </authorList>
    </citation>
    <scope>NUCLEOTIDE SEQUENCE [LARGE SCALE GENOMIC DNA]</scope>
</reference>
<sequence>MLRVTYYIEECEITGESWRGGQKPQTVVVGEKLKGMQLKCTLVLVNSYTGRALTCSFALCSMDFLEILSCCVNTLNLEWFGEKYGMRRKATNSLRHLSNTKAV</sequence>
<dbReference type="Proteomes" id="UP000499080">
    <property type="component" value="Unassembled WGS sequence"/>
</dbReference>
<evidence type="ECO:0000313" key="2">
    <source>
        <dbReference type="Proteomes" id="UP000499080"/>
    </source>
</evidence>
<organism evidence="1 2">
    <name type="scientific">Araneus ventricosus</name>
    <name type="common">Orbweaver spider</name>
    <name type="synonym">Epeira ventricosa</name>
    <dbReference type="NCBI Taxonomy" id="182803"/>
    <lineage>
        <taxon>Eukaryota</taxon>
        <taxon>Metazoa</taxon>
        <taxon>Ecdysozoa</taxon>
        <taxon>Arthropoda</taxon>
        <taxon>Chelicerata</taxon>
        <taxon>Arachnida</taxon>
        <taxon>Araneae</taxon>
        <taxon>Araneomorphae</taxon>
        <taxon>Entelegynae</taxon>
        <taxon>Araneoidea</taxon>
        <taxon>Araneidae</taxon>
        <taxon>Araneus</taxon>
    </lineage>
</organism>
<evidence type="ECO:0000313" key="1">
    <source>
        <dbReference type="EMBL" id="GBM95861.1"/>
    </source>
</evidence>
<dbReference type="EMBL" id="BGPR01004096">
    <property type="protein sequence ID" value="GBM95861.1"/>
    <property type="molecule type" value="Genomic_DNA"/>
</dbReference>
<accession>A0A4Y2K042</accession>
<proteinExistence type="predicted"/>
<dbReference type="AlphaFoldDB" id="A0A4Y2K042"/>
<protein>
    <submittedName>
        <fullName evidence="1">Uncharacterized protein</fullName>
    </submittedName>
</protein>
<gene>
    <name evidence="1" type="ORF">AVEN_84729_1</name>
</gene>
<name>A0A4Y2K042_ARAVE</name>
<comment type="caution">
    <text evidence="1">The sequence shown here is derived from an EMBL/GenBank/DDBJ whole genome shotgun (WGS) entry which is preliminary data.</text>
</comment>